<dbReference type="PANTHER" id="PTHR28525:SF1">
    <property type="entry name" value="REACTIVE OXYGEN SPECIES MODULATOR 1"/>
    <property type="match status" value="1"/>
</dbReference>
<name>A0AAX4K6W4_9TREE</name>
<dbReference type="GeneID" id="91098533"/>
<dbReference type="GO" id="GO:0005744">
    <property type="term" value="C:TIM23 mitochondrial import inner membrane translocase complex"/>
    <property type="evidence" value="ECO:0007669"/>
    <property type="project" value="TreeGrafter"/>
</dbReference>
<feature type="transmembrane region" description="Helical" evidence="6">
    <location>
        <begin position="21"/>
        <end position="42"/>
    </location>
</feature>
<dbReference type="PANTHER" id="PTHR28525">
    <property type="entry name" value="REACTIVE OXYGEN SPECIES MODULATOR 1"/>
    <property type="match status" value="1"/>
</dbReference>
<dbReference type="InterPro" id="IPR018450">
    <property type="entry name" value="Romo1/Mgr2"/>
</dbReference>
<gene>
    <name evidence="7" type="ORF">L201_007865</name>
</gene>
<evidence type="ECO:0000256" key="6">
    <source>
        <dbReference type="SAM" id="Phobius"/>
    </source>
</evidence>
<dbReference type="Proteomes" id="UP001355207">
    <property type="component" value="Chromosome 11"/>
</dbReference>
<evidence type="ECO:0000256" key="2">
    <source>
        <dbReference type="ARBA" id="ARBA00007839"/>
    </source>
</evidence>
<protein>
    <submittedName>
        <fullName evidence="7">Protein mgr2</fullName>
    </submittedName>
</protein>
<evidence type="ECO:0000256" key="5">
    <source>
        <dbReference type="ARBA" id="ARBA00023136"/>
    </source>
</evidence>
<keyword evidence="5 6" id="KW-0472">Membrane</keyword>
<evidence type="ECO:0000256" key="1">
    <source>
        <dbReference type="ARBA" id="ARBA00004370"/>
    </source>
</evidence>
<proteinExistence type="inferred from homology"/>
<dbReference type="EMBL" id="CP144108">
    <property type="protein sequence ID" value="WWC92903.1"/>
    <property type="molecule type" value="Genomic_DNA"/>
</dbReference>
<keyword evidence="8" id="KW-1185">Reference proteome</keyword>
<dbReference type="RefSeq" id="XP_066079665.1">
    <property type="nucleotide sequence ID" value="XM_066223568.1"/>
</dbReference>
<comment type="similarity">
    <text evidence="2">Belongs to the MGR2 family.</text>
</comment>
<keyword evidence="4 6" id="KW-1133">Transmembrane helix</keyword>
<evidence type="ECO:0000256" key="3">
    <source>
        <dbReference type="ARBA" id="ARBA00022692"/>
    </source>
</evidence>
<evidence type="ECO:0000313" key="7">
    <source>
        <dbReference type="EMBL" id="WWC92903.1"/>
    </source>
</evidence>
<dbReference type="GO" id="GO:0030150">
    <property type="term" value="P:protein import into mitochondrial matrix"/>
    <property type="evidence" value="ECO:0007669"/>
    <property type="project" value="TreeGrafter"/>
</dbReference>
<organism evidence="7 8">
    <name type="scientific">Kwoniella dendrophila CBS 6074</name>
    <dbReference type="NCBI Taxonomy" id="1295534"/>
    <lineage>
        <taxon>Eukaryota</taxon>
        <taxon>Fungi</taxon>
        <taxon>Dikarya</taxon>
        <taxon>Basidiomycota</taxon>
        <taxon>Agaricomycotina</taxon>
        <taxon>Tremellomycetes</taxon>
        <taxon>Tremellales</taxon>
        <taxon>Cryptococcaceae</taxon>
        <taxon>Kwoniella</taxon>
    </lineage>
</organism>
<dbReference type="SMART" id="SM01378">
    <property type="entry name" value="Romo1"/>
    <property type="match status" value="1"/>
</dbReference>
<accession>A0AAX4K6W4</accession>
<reference evidence="7 8" key="1">
    <citation type="submission" date="2024-01" db="EMBL/GenBank/DDBJ databases">
        <title>Comparative genomics of Cryptococcus and Kwoniella reveals pathogenesis evolution and contrasting modes of karyotype evolution via chromosome fusion or intercentromeric recombination.</title>
        <authorList>
            <person name="Coelho M.A."/>
            <person name="David-Palma M."/>
            <person name="Shea T."/>
            <person name="Bowers K."/>
            <person name="McGinley-Smith S."/>
            <person name="Mohammad A.W."/>
            <person name="Gnirke A."/>
            <person name="Yurkov A.M."/>
            <person name="Nowrousian M."/>
            <person name="Sun S."/>
            <person name="Cuomo C.A."/>
            <person name="Heitman J."/>
        </authorList>
    </citation>
    <scope>NUCLEOTIDE SEQUENCE [LARGE SCALE GENOMIC DNA]</scope>
    <source>
        <strain evidence="7 8">CBS 6074</strain>
    </source>
</reference>
<feature type="transmembrane region" description="Helical" evidence="6">
    <location>
        <begin position="54"/>
        <end position="75"/>
    </location>
</feature>
<comment type="subcellular location">
    <subcellularLocation>
        <location evidence="1">Membrane</location>
    </subcellularLocation>
</comment>
<evidence type="ECO:0000313" key="8">
    <source>
        <dbReference type="Proteomes" id="UP001355207"/>
    </source>
</evidence>
<evidence type="ECO:0000256" key="4">
    <source>
        <dbReference type="ARBA" id="ARBA00022989"/>
    </source>
</evidence>
<dbReference type="Pfam" id="PF10247">
    <property type="entry name" value="Romo1"/>
    <property type="match status" value="1"/>
</dbReference>
<dbReference type="AlphaFoldDB" id="A0AAX4K6W4"/>
<sequence>MPPPPQTVAGGSTFDKMKMGAIMGSCVGLTIGFIFGSFSVLRAGPGPRGLVATLSQYMLSSAATFGFFMSIGSVIRTETSQAWILPPNLSSPNGKVSQPIMMAWKRAEERRKMKEL</sequence>
<keyword evidence="3 6" id="KW-0812">Transmembrane</keyword>
<dbReference type="GO" id="GO:0045039">
    <property type="term" value="P:protein insertion into mitochondrial inner membrane"/>
    <property type="evidence" value="ECO:0007669"/>
    <property type="project" value="TreeGrafter"/>
</dbReference>